<feature type="region of interest" description="Disordered" evidence="1">
    <location>
        <begin position="61"/>
        <end position="83"/>
    </location>
</feature>
<name>A0ABD0UJQ2_DENTH</name>
<keyword evidence="3" id="KW-1185">Reference proteome</keyword>
<protein>
    <submittedName>
        <fullName evidence="2">Uncharacterized protein</fullName>
    </submittedName>
</protein>
<feature type="region of interest" description="Disordered" evidence="1">
    <location>
        <begin position="123"/>
        <end position="146"/>
    </location>
</feature>
<organism evidence="2 3">
    <name type="scientific">Dendrobium thyrsiflorum</name>
    <name type="common">Pinecone-like raceme dendrobium</name>
    <name type="synonym">Orchid</name>
    <dbReference type="NCBI Taxonomy" id="117978"/>
    <lineage>
        <taxon>Eukaryota</taxon>
        <taxon>Viridiplantae</taxon>
        <taxon>Streptophyta</taxon>
        <taxon>Embryophyta</taxon>
        <taxon>Tracheophyta</taxon>
        <taxon>Spermatophyta</taxon>
        <taxon>Magnoliopsida</taxon>
        <taxon>Liliopsida</taxon>
        <taxon>Asparagales</taxon>
        <taxon>Orchidaceae</taxon>
        <taxon>Epidendroideae</taxon>
        <taxon>Malaxideae</taxon>
        <taxon>Dendrobiinae</taxon>
        <taxon>Dendrobium</taxon>
    </lineage>
</organism>
<feature type="compositionally biased region" description="Basic and acidic residues" evidence="1">
    <location>
        <begin position="123"/>
        <end position="140"/>
    </location>
</feature>
<proteinExistence type="predicted"/>
<reference evidence="2 3" key="1">
    <citation type="journal article" date="2024" name="Plant Biotechnol. J.">
        <title>Dendrobium thyrsiflorum genome and its molecular insights into genes involved in important horticultural traits.</title>
        <authorList>
            <person name="Chen B."/>
            <person name="Wang J.Y."/>
            <person name="Zheng P.J."/>
            <person name="Li K.L."/>
            <person name="Liang Y.M."/>
            <person name="Chen X.F."/>
            <person name="Zhang C."/>
            <person name="Zhao X."/>
            <person name="He X."/>
            <person name="Zhang G.Q."/>
            <person name="Liu Z.J."/>
            <person name="Xu Q."/>
        </authorList>
    </citation>
    <scope>NUCLEOTIDE SEQUENCE [LARGE SCALE GENOMIC DNA]</scope>
    <source>
        <strain evidence="2">GZMU011</strain>
    </source>
</reference>
<gene>
    <name evidence="2" type="ORF">M5K25_021584</name>
</gene>
<sequence>MAGKKVEVFEGEIGQLKSDLEENFSDFQIQISSNNERMEGKFAVMEEMLKKLLEVKTAPATSKAREIIGGHGKRGNPNMFRGRENPEVEIVEGEVGMSLLEPLSRDEMSTGFERKAADFAGRRDDYYHRGAESERRRGEFNEGGWA</sequence>
<dbReference type="EMBL" id="JANQDX010000016">
    <property type="protein sequence ID" value="KAL0910586.1"/>
    <property type="molecule type" value="Genomic_DNA"/>
</dbReference>
<evidence type="ECO:0000256" key="1">
    <source>
        <dbReference type="SAM" id="MobiDB-lite"/>
    </source>
</evidence>
<accession>A0ABD0UJQ2</accession>
<evidence type="ECO:0000313" key="3">
    <source>
        <dbReference type="Proteomes" id="UP001552299"/>
    </source>
</evidence>
<dbReference type="AlphaFoldDB" id="A0ABD0UJQ2"/>
<comment type="caution">
    <text evidence="2">The sequence shown here is derived from an EMBL/GenBank/DDBJ whole genome shotgun (WGS) entry which is preliminary data.</text>
</comment>
<evidence type="ECO:0000313" key="2">
    <source>
        <dbReference type="EMBL" id="KAL0910586.1"/>
    </source>
</evidence>
<dbReference type="Proteomes" id="UP001552299">
    <property type="component" value="Unassembled WGS sequence"/>
</dbReference>